<evidence type="ECO:0000313" key="1">
    <source>
        <dbReference type="EMBL" id="KKM66651.1"/>
    </source>
</evidence>
<proteinExistence type="predicted"/>
<reference evidence="1" key="1">
    <citation type="journal article" date="2015" name="Nature">
        <title>Complex archaea that bridge the gap between prokaryotes and eukaryotes.</title>
        <authorList>
            <person name="Spang A."/>
            <person name="Saw J.H."/>
            <person name="Jorgensen S.L."/>
            <person name="Zaremba-Niedzwiedzka K."/>
            <person name="Martijn J."/>
            <person name="Lind A.E."/>
            <person name="van Eijk R."/>
            <person name="Schleper C."/>
            <person name="Guy L."/>
            <person name="Ettema T.J."/>
        </authorList>
    </citation>
    <scope>NUCLEOTIDE SEQUENCE</scope>
</reference>
<comment type="caution">
    <text evidence="1">The sequence shown here is derived from an EMBL/GenBank/DDBJ whole genome shotgun (WGS) entry which is preliminary data.</text>
</comment>
<feature type="non-terminal residue" evidence="1">
    <location>
        <position position="1"/>
    </location>
</feature>
<gene>
    <name evidence="1" type="ORF">LCGC14_1479090</name>
</gene>
<organism evidence="1">
    <name type="scientific">marine sediment metagenome</name>
    <dbReference type="NCBI Taxonomy" id="412755"/>
    <lineage>
        <taxon>unclassified sequences</taxon>
        <taxon>metagenomes</taxon>
        <taxon>ecological metagenomes</taxon>
    </lineage>
</organism>
<dbReference type="EMBL" id="LAZR01010489">
    <property type="protein sequence ID" value="KKM66651.1"/>
    <property type="molecule type" value="Genomic_DNA"/>
</dbReference>
<dbReference type="AlphaFoldDB" id="A0A0F9JW06"/>
<sequence length="173" mass="19162">VRTVSFGPTGPREQINLTQQVMNITKPKISQEEVVIDSYISKAWVAGKHTWEPITLVVRDDITNAVSRLVGHQLQKQVNHFEQTSPAAGVNYKFATFIETMDGGNDVVQEQWVLEGCWLQNVDYDTLDYAAGADVQLITMTVRFDSATMVETFPFAPDLTNLGGTLLSAPVDT</sequence>
<protein>
    <submittedName>
        <fullName evidence="1">Uncharacterized protein</fullName>
    </submittedName>
</protein>
<name>A0A0F9JW06_9ZZZZ</name>
<accession>A0A0F9JW06</accession>